<reference evidence="2 3" key="1">
    <citation type="submission" date="2020-04" db="EMBL/GenBank/DDBJ databases">
        <title>Enterovirga sp. isolate from soil.</title>
        <authorList>
            <person name="Chea S."/>
            <person name="Kim D.-U."/>
        </authorList>
    </citation>
    <scope>NUCLEOTIDE SEQUENCE [LARGE SCALE GENOMIC DNA]</scope>
    <source>
        <strain evidence="2 3">DB1703</strain>
    </source>
</reference>
<dbReference type="Proteomes" id="UP000564885">
    <property type="component" value="Unassembled WGS sequence"/>
</dbReference>
<dbReference type="EMBL" id="JABEPP010000001">
    <property type="protein sequence ID" value="NNM71156.1"/>
    <property type="molecule type" value="Genomic_DNA"/>
</dbReference>
<dbReference type="AlphaFoldDB" id="A0A849HUI0"/>
<protein>
    <submittedName>
        <fullName evidence="2">Uncharacterized protein</fullName>
    </submittedName>
</protein>
<feature type="region of interest" description="Disordered" evidence="1">
    <location>
        <begin position="1"/>
        <end position="26"/>
    </location>
</feature>
<organism evidence="2 3">
    <name type="scientific">Enterovirga aerilata</name>
    <dbReference type="NCBI Taxonomy" id="2730920"/>
    <lineage>
        <taxon>Bacteria</taxon>
        <taxon>Pseudomonadati</taxon>
        <taxon>Pseudomonadota</taxon>
        <taxon>Alphaproteobacteria</taxon>
        <taxon>Hyphomicrobiales</taxon>
        <taxon>Methylobacteriaceae</taxon>
        <taxon>Enterovirga</taxon>
    </lineage>
</organism>
<gene>
    <name evidence="2" type="ORF">HJG44_01950</name>
</gene>
<feature type="region of interest" description="Disordered" evidence="1">
    <location>
        <begin position="67"/>
        <end position="91"/>
    </location>
</feature>
<dbReference type="RefSeq" id="WP_171216650.1">
    <property type="nucleotide sequence ID" value="NZ_JABEPP010000001.1"/>
</dbReference>
<name>A0A849HUI0_9HYPH</name>
<proteinExistence type="predicted"/>
<feature type="compositionally biased region" description="Basic and acidic residues" evidence="1">
    <location>
        <begin position="75"/>
        <end position="91"/>
    </location>
</feature>
<comment type="caution">
    <text evidence="2">The sequence shown here is derived from an EMBL/GenBank/DDBJ whole genome shotgun (WGS) entry which is preliminary data.</text>
</comment>
<evidence type="ECO:0000256" key="1">
    <source>
        <dbReference type="SAM" id="MobiDB-lite"/>
    </source>
</evidence>
<keyword evidence="3" id="KW-1185">Reference proteome</keyword>
<sequence>MSEAKDGGEAYGREEHEKALSRQVREHLGRKLRSELRVEAEKPAFLGDEAVPPQFAGLVHQLQRREMSSQQGLDALRKEFGLPERDEGGGG</sequence>
<accession>A0A849HUI0</accession>
<evidence type="ECO:0000313" key="3">
    <source>
        <dbReference type="Proteomes" id="UP000564885"/>
    </source>
</evidence>
<evidence type="ECO:0000313" key="2">
    <source>
        <dbReference type="EMBL" id="NNM71156.1"/>
    </source>
</evidence>